<evidence type="ECO:0000313" key="1">
    <source>
        <dbReference type="EMBL" id="KAJ1173975.1"/>
    </source>
</evidence>
<evidence type="ECO:0000313" key="2">
    <source>
        <dbReference type="Proteomes" id="UP001066276"/>
    </source>
</evidence>
<dbReference type="EMBL" id="JANPWB010000007">
    <property type="protein sequence ID" value="KAJ1173975.1"/>
    <property type="molecule type" value="Genomic_DNA"/>
</dbReference>
<reference evidence="1" key="1">
    <citation type="journal article" date="2022" name="bioRxiv">
        <title>Sequencing and chromosome-scale assembly of the giantPleurodeles waltlgenome.</title>
        <authorList>
            <person name="Brown T."/>
            <person name="Elewa A."/>
            <person name="Iarovenko S."/>
            <person name="Subramanian E."/>
            <person name="Araus A.J."/>
            <person name="Petzold A."/>
            <person name="Susuki M."/>
            <person name="Suzuki K.-i.T."/>
            <person name="Hayashi T."/>
            <person name="Toyoda A."/>
            <person name="Oliveira C."/>
            <person name="Osipova E."/>
            <person name="Leigh N.D."/>
            <person name="Simon A."/>
            <person name="Yun M.H."/>
        </authorList>
    </citation>
    <scope>NUCLEOTIDE SEQUENCE</scope>
    <source>
        <strain evidence="1">20211129_DDA</strain>
        <tissue evidence="1">Liver</tissue>
    </source>
</reference>
<sequence length="128" mass="14290">MGERIKESLALVGYKDTESRLVLRTVDRAGRIVKDSRGIAAAFAQYYKKLYADQVIPDFESSAPLVADLPISRLTSVDRATLDNALTFEEVGYALSNLNSGITPDLDGFLVEYYRKLQPEIPALLRTY</sequence>
<dbReference type="Proteomes" id="UP001066276">
    <property type="component" value="Chromosome 4_1"/>
</dbReference>
<dbReference type="AlphaFoldDB" id="A0AAV7TC35"/>
<protein>
    <submittedName>
        <fullName evidence="1">Uncharacterized protein</fullName>
    </submittedName>
</protein>
<organism evidence="1 2">
    <name type="scientific">Pleurodeles waltl</name>
    <name type="common">Iberian ribbed newt</name>
    <dbReference type="NCBI Taxonomy" id="8319"/>
    <lineage>
        <taxon>Eukaryota</taxon>
        <taxon>Metazoa</taxon>
        <taxon>Chordata</taxon>
        <taxon>Craniata</taxon>
        <taxon>Vertebrata</taxon>
        <taxon>Euteleostomi</taxon>
        <taxon>Amphibia</taxon>
        <taxon>Batrachia</taxon>
        <taxon>Caudata</taxon>
        <taxon>Salamandroidea</taxon>
        <taxon>Salamandridae</taxon>
        <taxon>Pleurodelinae</taxon>
        <taxon>Pleurodeles</taxon>
    </lineage>
</organism>
<proteinExistence type="predicted"/>
<keyword evidence="2" id="KW-1185">Reference proteome</keyword>
<gene>
    <name evidence="1" type="ORF">NDU88_005799</name>
</gene>
<comment type="caution">
    <text evidence="1">The sequence shown here is derived from an EMBL/GenBank/DDBJ whole genome shotgun (WGS) entry which is preliminary data.</text>
</comment>
<name>A0AAV7TC35_PLEWA</name>
<accession>A0AAV7TC35</accession>